<dbReference type="Proteomes" id="UP000620550">
    <property type="component" value="Unassembled WGS sequence"/>
</dbReference>
<reference evidence="3" key="1">
    <citation type="journal article" date="2019" name="Int. J. Syst. Evol. Microbiol.">
        <title>The Global Catalogue of Microorganisms (GCM) 10K type strain sequencing project: providing services to taxonomists for standard genome sequencing and annotation.</title>
        <authorList>
            <consortium name="The Broad Institute Genomics Platform"/>
            <consortium name="The Broad Institute Genome Sequencing Center for Infectious Disease"/>
            <person name="Wu L."/>
            <person name="Ma J."/>
        </authorList>
    </citation>
    <scope>NUCLEOTIDE SEQUENCE [LARGE SCALE GENOMIC DNA]</scope>
    <source>
        <strain evidence="3">CGMCC 1.12966</strain>
    </source>
</reference>
<proteinExistence type="predicted"/>
<keyword evidence="3" id="KW-1185">Reference proteome</keyword>
<name>A0ABQ3HV45_9SPHI</name>
<dbReference type="EMBL" id="BNAF01000007">
    <property type="protein sequence ID" value="GHE37618.1"/>
    <property type="molecule type" value="Genomic_DNA"/>
</dbReference>
<protein>
    <submittedName>
        <fullName evidence="2">Uncharacterized protein</fullName>
    </submittedName>
</protein>
<organism evidence="2 3">
    <name type="scientific">Sphingobacterium griseoflavum</name>
    <dbReference type="NCBI Taxonomy" id="1474952"/>
    <lineage>
        <taxon>Bacteria</taxon>
        <taxon>Pseudomonadati</taxon>
        <taxon>Bacteroidota</taxon>
        <taxon>Sphingobacteriia</taxon>
        <taxon>Sphingobacteriales</taxon>
        <taxon>Sphingobacteriaceae</taxon>
        <taxon>Sphingobacterium</taxon>
    </lineage>
</organism>
<feature type="transmembrane region" description="Helical" evidence="1">
    <location>
        <begin position="20"/>
        <end position="39"/>
    </location>
</feature>
<evidence type="ECO:0000313" key="3">
    <source>
        <dbReference type="Proteomes" id="UP000620550"/>
    </source>
</evidence>
<keyword evidence="1" id="KW-0472">Membrane</keyword>
<accession>A0ABQ3HV45</accession>
<comment type="caution">
    <text evidence="2">The sequence shown here is derived from an EMBL/GenBank/DDBJ whole genome shotgun (WGS) entry which is preliminary data.</text>
</comment>
<evidence type="ECO:0000313" key="2">
    <source>
        <dbReference type="EMBL" id="GHE37618.1"/>
    </source>
</evidence>
<gene>
    <name evidence="2" type="ORF">GCM10017764_21140</name>
</gene>
<evidence type="ECO:0000256" key="1">
    <source>
        <dbReference type="SAM" id="Phobius"/>
    </source>
</evidence>
<keyword evidence="1" id="KW-0812">Transmembrane</keyword>
<sequence length="77" mass="8728">MLKNIHYDNAKYTMKNKLHILIFFILVALASILISFGLIKLLGSEYKDKFYTSVTVGAIIGAVTVFYINLRSAKIEK</sequence>
<keyword evidence="1" id="KW-1133">Transmembrane helix</keyword>
<feature type="transmembrane region" description="Helical" evidence="1">
    <location>
        <begin position="51"/>
        <end position="70"/>
    </location>
</feature>